<feature type="domain" description="Glycosyl transferase family 1" evidence="4">
    <location>
        <begin position="596"/>
        <end position="706"/>
    </location>
</feature>
<dbReference type="Pfam" id="PF16994">
    <property type="entry name" value="Glyco_trans_4_5"/>
    <property type="match status" value="1"/>
</dbReference>
<name>A0A444XC72_ARAHY</name>
<feature type="compositionally biased region" description="Basic residues" evidence="2">
    <location>
        <begin position="189"/>
        <end position="204"/>
    </location>
</feature>
<evidence type="ECO:0000256" key="2">
    <source>
        <dbReference type="SAM" id="MobiDB-lite"/>
    </source>
</evidence>
<gene>
    <name evidence="5" type="ORF">Ahy_B09g094776</name>
</gene>
<dbReference type="PANTHER" id="PTHR47778:SF2">
    <property type="entry name" value="GLYCOSYL TRANSFERASE FAMILY 1 DOMAIN-CONTAINING PROTEIN"/>
    <property type="match status" value="1"/>
</dbReference>
<evidence type="ECO:0000259" key="4">
    <source>
        <dbReference type="Pfam" id="PF00534"/>
    </source>
</evidence>
<protein>
    <recommendedName>
        <fullName evidence="4">Glycosyl transferase family 1 domain-containing protein</fullName>
    </recommendedName>
</protein>
<keyword evidence="1" id="KW-0328">Glycosyltransferase</keyword>
<dbReference type="EMBL" id="SDMP01000019">
    <property type="protein sequence ID" value="RYQ87296.1"/>
    <property type="molecule type" value="Genomic_DNA"/>
</dbReference>
<keyword evidence="3" id="KW-0472">Membrane</keyword>
<organism evidence="5 6">
    <name type="scientific">Arachis hypogaea</name>
    <name type="common">Peanut</name>
    <dbReference type="NCBI Taxonomy" id="3818"/>
    <lineage>
        <taxon>Eukaryota</taxon>
        <taxon>Viridiplantae</taxon>
        <taxon>Streptophyta</taxon>
        <taxon>Embryophyta</taxon>
        <taxon>Tracheophyta</taxon>
        <taxon>Spermatophyta</taxon>
        <taxon>Magnoliopsida</taxon>
        <taxon>eudicotyledons</taxon>
        <taxon>Gunneridae</taxon>
        <taxon>Pentapetalae</taxon>
        <taxon>rosids</taxon>
        <taxon>fabids</taxon>
        <taxon>Fabales</taxon>
        <taxon>Fabaceae</taxon>
        <taxon>Papilionoideae</taxon>
        <taxon>50 kb inversion clade</taxon>
        <taxon>dalbergioids sensu lato</taxon>
        <taxon>Dalbergieae</taxon>
        <taxon>Pterocarpus clade</taxon>
        <taxon>Arachis</taxon>
    </lineage>
</organism>
<dbReference type="Proteomes" id="UP000289738">
    <property type="component" value="Chromosome B09"/>
</dbReference>
<accession>A0A444XC72</accession>
<dbReference type="GO" id="GO:0016757">
    <property type="term" value="F:glycosyltransferase activity"/>
    <property type="evidence" value="ECO:0007669"/>
    <property type="project" value="UniProtKB-KW"/>
</dbReference>
<proteinExistence type="predicted"/>
<evidence type="ECO:0000313" key="5">
    <source>
        <dbReference type="EMBL" id="RYQ87296.1"/>
    </source>
</evidence>
<dbReference type="InterPro" id="IPR001296">
    <property type="entry name" value="Glyco_trans_1"/>
</dbReference>
<dbReference type="SUPFAM" id="SSF53756">
    <property type="entry name" value="UDP-Glycosyltransferase/glycogen phosphorylase"/>
    <property type="match status" value="1"/>
</dbReference>
<dbReference type="STRING" id="3818.A0A444XC72"/>
<reference evidence="5 6" key="1">
    <citation type="submission" date="2019-01" db="EMBL/GenBank/DDBJ databases">
        <title>Sequencing of cultivated peanut Arachis hypogaea provides insights into genome evolution and oil improvement.</title>
        <authorList>
            <person name="Chen X."/>
        </authorList>
    </citation>
    <scope>NUCLEOTIDE SEQUENCE [LARGE SCALE GENOMIC DNA]</scope>
    <source>
        <strain evidence="6">cv. Fuhuasheng</strain>
        <tissue evidence="5">Leaves</tissue>
    </source>
</reference>
<dbReference type="Pfam" id="PF00534">
    <property type="entry name" value="Glycos_transf_1"/>
    <property type="match status" value="1"/>
</dbReference>
<evidence type="ECO:0000313" key="6">
    <source>
        <dbReference type="Proteomes" id="UP000289738"/>
    </source>
</evidence>
<evidence type="ECO:0000256" key="1">
    <source>
        <dbReference type="ARBA" id="ARBA00022676"/>
    </source>
</evidence>
<comment type="caution">
    <text evidence="5">The sequence shown here is derived from an EMBL/GenBank/DDBJ whole genome shotgun (WGS) entry which is preliminary data.</text>
</comment>
<sequence>MVDPSKSQNHWMLILQNKPQSIFFEDVLMLMEQCKNMGEIQAKLNCQCSSNLKSMPPNSPSFRRLTTRREGKGGGGGGGGGSRSAQWFQSNRILLWLLMITLWAYVAFFVQSRWENGDKEDEFLGFGSRSIDTNPDSQQNHHQDLIVDERIIMSFDDEIVGNKLGVGETMHVASLSKKENLVQSVPKTSSKRKIRRRSKRKRKSRGEGIGIEEQDPEIPKTNSTYGFLVGPFGSIEDRILQWNPEKHYFGSCNRKGEFARLVRSKRFVLIFHELSMTGAPLSMMELGTELLNCGGAAVSAVVLSKKGGLMQELTRRRIKVLEDKAQLSFKAARNADLVIAGSAVCASWIEQYIDHFPAAASQVAWWIMENRREYFDRSKQVLHRVNMLAFLSKSQSKQWQKWCEEERVKLRSQPAIIPLSVNDELAFVAGIPSMPNTPSFSAEKMAERRKLLRDSVRREMGLNDNDMLVITLSSINTGKGQFLLLKSASSIVEHEPSLQDDNKEMKSSSDIGDYLSSLARTHHIGRLLLLLRKNSSVAFNDISSTSMNRLHEHTILNRGREDLSNKNASREQSLKILIGSVGSKSNKVDYVKGILHFLSQHSNLSKSVLWTPATTRVASLYSAADVYVINSQGLGETFGRVTIEAMAFGLPVLGTNAGGTQEIVEHNVTGLLHPIGRPGIRILAQNLRLLLENRPARERMGRNGRRKVQRMYLKHHMYTKFVEVLVRCMRRTK</sequence>
<dbReference type="AlphaFoldDB" id="A0A444XC72"/>
<feature type="compositionally biased region" description="Gly residues" evidence="2">
    <location>
        <begin position="73"/>
        <end position="82"/>
    </location>
</feature>
<keyword evidence="1" id="KW-0808">Transferase</keyword>
<evidence type="ECO:0000256" key="3">
    <source>
        <dbReference type="SAM" id="Phobius"/>
    </source>
</evidence>
<feature type="region of interest" description="Disordered" evidence="2">
    <location>
        <begin position="180"/>
        <end position="216"/>
    </location>
</feature>
<keyword evidence="6" id="KW-1185">Reference proteome</keyword>
<keyword evidence="3" id="KW-1133">Transmembrane helix</keyword>
<keyword evidence="3" id="KW-0812">Transmembrane</keyword>
<feature type="transmembrane region" description="Helical" evidence="3">
    <location>
        <begin position="93"/>
        <end position="110"/>
    </location>
</feature>
<dbReference type="CDD" id="cd03801">
    <property type="entry name" value="GT4_PimA-like"/>
    <property type="match status" value="1"/>
</dbReference>
<dbReference type="Gene3D" id="3.40.50.2000">
    <property type="entry name" value="Glycogen Phosphorylase B"/>
    <property type="match status" value="1"/>
</dbReference>
<feature type="region of interest" description="Disordered" evidence="2">
    <location>
        <begin position="54"/>
        <end position="83"/>
    </location>
</feature>
<dbReference type="InterPro" id="IPR041693">
    <property type="entry name" value="Glyco_trans_4_5"/>
</dbReference>
<dbReference type="PANTHER" id="PTHR47778">
    <property type="entry name" value="BNAA05G14870D PROTEIN"/>
    <property type="match status" value="1"/>
</dbReference>